<reference evidence="4" key="1">
    <citation type="submission" date="2013-03" db="EMBL/GenBank/DDBJ databases">
        <title>The Genome Sequence of Anopheles minimus MINIMUS1.</title>
        <authorList>
            <consortium name="The Broad Institute Genomics Platform"/>
            <person name="Neafsey D.E."/>
            <person name="Walton C."/>
            <person name="Walker B."/>
            <person name="Young S.K."/>
            <person name="Zeng Q."/>
            <person name="Gargeya S."/>
            <person name="Fitzgerald M."/>
            <person name="Haas B."/>
            <person name="Abouelleil A."/>
            <person name="Allen A.W."/>
            <person name="Alvarado L."/>
            <person name="Arachchi H.M."/>
            <person name="Berlin A.M."/>
            <person name="Chapman S.B."/>
            <person name="Gainer-Dewar J."/>
            <person name="Goldberg J."/>
            <person name="Griggs A."/>
            <person name="Gujja S."/>
            <person name="Hansen M."/>
            <person name="Howarth C."/>
            <person name="Imamovic A."/>
            <person name="Ireland A."/>
            <person name="Larimer J."/>
            <person name="McCowan C."/>
            <person name="Murphy C."/>
            <person name="Pearson M."/>
            <person name="Poon T.W."/>
            <person name="Priest M."/>
            <person name="Roberts A."/>
            <person name="Saif S."/>
            <person name="Shea T."/>
            <person name="Sisk P."/>
            <person name="Sykes S."/>
            <person name="Wortman J."/>
            <person name="Nusbaum C."/>
            <person name="Birren B."/>
        </authorList>
    </citation>
    <scope>NUCLEOTIDE SEQUENCE [LARGE SCALE GENOMIC DNA]</scope>
    <source>
        <strain evidence="4">MINIMUS1</strain>
    </source>
</reference>
<dbReference type="AlphaFoldDB" id="A0A182WQF4"/>
<keyword evidence="2" id="KW-0732">Signal</keyword>
<dbReference type="VEuPathDB" id="VectorBase:AMIN014877"/>
<feature type="chain" id="PRO_5008141685" evidence="2">
    <location>
        <begin position="20"/>
        <end position="81"/>
    </location>
</feature>
<organism evidence="3 4">
    <name type="scientific">Anopheles minimus</name>
    <dbReference type="NCBI Taxonomy" id="112268"/>
    <lineage>
        <taxon>Eukaryota</taxon>
        <taxon>Metazoa</taxon>
        <taxon>Ecdysozoa</taxon>
        <taxon>Arthropoda</taxon>
        <taxon>Hexapoda</taxon>
        <taxon>Insecta</taxon>
        <taxon>Pterygota</taxon>
        <taxon>Neoptera</taxon>
        <taxon>Endopterygota</taxon>
        <taxon>Diptera</taxon>
        <taxon>Nematocera</taxon>
        <taxon>Culicoidea</taxon>
        <taxon>Culicidae</taxon>
        <taxon>Anophelinae</taxon>
        <taxon>Anopheles</taxon>
    </lineage>
</organism>
<evidence type="ECO:0000256" key="1">
    <source>
        <dbReference type="SAM" id="MobiDB-lite"/>
    </source>
</evidence>
<proteinExistence type="predicted"/>
<accession>A0A182WQF4</accession>
<name>A0A182WQF4_9DIPT</name>
<dbReference type="InterPro" id="IPR036217">
    <property type="entry name" value="MethylDNA_cys_MeTrfase_DNAb"/>
</dbReference>
<feature type="compositionally biased region" description="Low complexity" evidence="1">
    <location>
        <begin position="32"/>
        <end position="44"/>
    </location>
</feature>
<evidence type="ECO:0000313" key="4">
    <source>
        <dbReference type="Proteomes" id="UP000075920"/>
    </source>
</evidence>
<feature type="signal peptide" evidence="2">
    <location>
        <begin position="1"/>
        <end position="19"/>
    </location>
</feature>
<dbReference type="EnsemblMetazoa" id="AMIN014877-RA">
    <property type="protein sequence ID" value="AMIN014877-PA"/>
    <property type="gene ID" value="AMIN014877"/>
</dbReference>
<evidence type="ECO:0000256" key="2">
    <source>
        <dbReference type="SAM" id="SignalP"/>
    </source>
</evidence>
<keyword evidence="4" id="KW-1185">Reference proteome</keyword>
<dbReference type="Proteomes" id="UP000075920">
    <property type="component" value="Unassembled WGS sequence"/>
</dbReference>
<feature type="region of interest" description="Disordered" evidence="1">
    <location>
        <begin position="29"/>
        <end position="48"/>
    </location>
</feature>
<evidence type="ECO:0000313" key="3">
    <source>
        <dbReference type="EnsemblMetazoa" id="AMIN014877-PA"/>
    </source>
</evidence>
<protein>
    <submittedName>
        <fullName evidence="3">Uncharacterized protein</fullName>
    </submittedName>
</protein>
<sequence>MKLISLVALCIVLFVAVSAAPYGPPKHYGQTHAVAHASAHASSHAVHHAPKVQIIPSHRVGSFTSFGGSHKKHGHGHGYGH</sequence>
<dbReference type="SUPFAM" id="SSF46767">
    <property type="entry name" value="Methylated DNA-protein cysteine methyltransferase, C-terminal domain"/>
    <property type="match status" value="1"/>
</dbReference>
<reference evidence="3" key="2">
    <citation type="submission" date="2020-05" db="UniProtKB">
        <authorList>
            <consortium name="EnsemblMetazoa"/>
        </authorList>
    </citation>
    <scope>IDENTIFICATION</scope>
    <source>
        <strain evidence="3">MINIMUS1</strain>
    </source>
</reference>